<dbReference type="PANTHER" id="PTHR47526:SF3">
    <property type="entry name" value="PHD-TYPE DOMAIN-CONTAINING PROTEIN"/>
    <property type="match status" value="1"/>
</dbReference>
<dbReference type="GO" id="GO:0004519">
    <property type="term" value="F:endonuclease activity"/>
    <property type="evidence" value="ECO:0007669"/>
    <property type="project" value="UniProtKB-KW"/>
</dbReference>
<evidence type="ECO:0000256" key="2">
    <source>
        <dbReference type="ARBA" id="ARBA00022759"/>
    </source>
</evidence>
<comment type="caution">
    <text evidence="6">The sequence shown here is derived from an EMBL/GenBank/DDBJ whole genome shotgun (WGS) entry which is preliminary data.</text>
</comment>
<keyword evidence="2" id="KW-0255">Endonuclease</keyword>
<accession>A0ABD0P0J0</accession>
<keyword evidence="4" id="KW-0269">Exonuclease</keyword>
<feature type="compositionally biased region" description="Acidic residues" evidence="5">
    <location>
        <begin position="22"/>
        <end position="36"/>
    </location>
</feature>
<dbReference type="InterPro" id="IPR034720">
    <property type="entry name" value="Viral_alk_exo"/>
</dbReference>
<feature type="compositionally biased region" description="Basic and acidic residues" evidence="5">
    <location>
        <begin position="1"/>
        <end position="10"/>
    </location>
</feature>
<dbReference type="Proteomes" id="UP001529510">
    <property type="component" value="Unassembled WGS sequence"/>
</dbReference>
<reference evidence="6 7" key="1">
    <citation type="submission" date="2024-05" db="EMBL/GenBank/DDBJ databases">
        <title>Genome sequencing and assembly of Indian major carp, Cirrhinus mrigala (Hamilton, 1822).</title>
        <authorList>
            <person name="Mohindra V."/>
            <person name="Chowdhury L.M."/>
            <person name="Lal K."/>
            <person name="Jena J.K."/>
        </authorList>
    </citation>
    <scope>NUCLEOTIDE SEQUENCE [LARGE SCALE GENOMIC DNA]</scope>
    <source>
        <strain evidence="6">CM1030</strain>
        <tissue evidence="6">Blood</tissue>
    </source>
</reference>
<organism evidence="6 7">
    <name type="scientific">Cirrhinus mrigala</name>
    <name type="common">Mrigala</name>
    <dbReference type="NCBI Taxonomy" id="683832"/>
    <lineage>
        <taxon>Eukaryota</taxon>
        <taxon>Metazoa</taxon>
        <taxon>Chordata</taxon>
        <taxon>Craniata</taxon>
        <taxon>Vertebrata</taxon>
        <taxon>Euteleostomi</taxon>
        <taxon>Actinopterygii</taxon>
        <taxon>Neopterygii</taxon>
        <taxon>Teleostei</taxon>
        <taxon>Ostariophysi</taxon>
        <taxon>Cypriniformes</taxon>
        <taxon>Cyprinidae</taxon>
        <taxon>Labeoninae</taxon>
        <taxon>Labeonini</taxon>
        <taxon>Cirrhinus</taxon>
    </lineage>
</organism>
<keyword evidence="1" id="KW-0540">Nuclease</keyword>
<evidence type="ECO:0000256" key="4">
    <source>
        <dbReference type="ARBA" id="ARBA00022839"/>
    </source>
</evidence>
<evidence type="ECO:0000256" key="5">
    <source>
        <dbReference type="SAM" id="MobiDB-lite"/>
    </source>
</evidence>
<keyword evidence="3" id="KW-0378">Hydrolase</keyword>
<dbReference type="PANTHER" id="PTHR47526">
    <property type="entry name" value="ATP-DEPENDENT DNA HELICASE"/>
    <property type="match status" value="1"/>
</dbReference>
<feature type="region of interest" description="Disordered" evidence="5">
    <location>
        <begin position="1"/>
        <end position="40"/>
    </location>
</feature>
<dbReference type="EMBL" id="JAMKFB020000019">
    <property type="protein sequence ID" value="KAL0167310.1"/>
    <property type="molecule type" value="Genomic_DNA"/>
</dbReference>
<keyword evidence="7" id="KW-1185">Reference proteome</keyword>
<dbReference type="AlphaFoldDB" id="A0ABD0P0J0"/>
<protein>
    <submittedName>
        <fullName evidence="6">Uncharacterized protein</fullName>
    </submittedName>
</protein>
<dbReference type="Gene3D" id="3.90.320.10">
    <property type="match status" value="1"/>
</dbReference>
<evidence type="ECO:0000256" key="3">
    <source>
        <dbReference type="ARBA" id="ARBA00022801"/>
    </source>
</evidence>
<evidence type="ECO:0000313" key="7">
    <source>
        <dbReference type="Proteomes" id="UP001529510"/>
    </source>
</evidence>
<dbReference type="GO" id="GO:0004527">
    <property type="term" value="F:exonuclease activity"/>
    <property type="evidence" value="ECO:0007669"/>
    <property type="project" value="UniProtKB-KW"/>
</dbReference>
<feature type="non-terminal residue" evidence="6">
    <location>
        <position position="1"/>
    </location>
</feature>
<proteinExistence type="predicted"/>
<evidence type="ECO:0000256" key="1">
    <source>
        <dbReference type="ARBA" id="ARBA00022722"/>
    </source>
</evidence>
<dbReference type="Pfam" id="PF01771">
    <property type="entry name" value="Viral_alk_exo"/>
    <property type="match status" value="1"/>
</dbReference>
<dbReference type="InterPro" id="IPR011604">
    <property type="entry name" value="PDDEXK-like_dom_sf"/>
</dbReference>
<sequence>EDIAEVKELAPDAAVLTSIEGSDTDSASESDMETGDLPEPLQNELQERSEETFERLGKKLTNEQCVNLELMTKNQAHSQSWDLHRTGRITSMALHCVCTVVTESAKTNLVKQVMHYNRQELSYVPAVLWGRDMEDTARR</sequence>
<gene>
    <name evidence="6" type="ORF">M9458_039154</name>
</gene>
<name>A0ABD0P0J0_CIRMR</name>
<evidence type="ECO:0000313" key="6">
    <source>
        <dbReference type="EMBL" id="KAL0167310.1"/>
    </source>
</evidence>